<comment type="caution">
    <text evidence="2">The sequence shown here is derived from an EMBL/GenBank/DDBJ whole genome shotgun (WGS) entry which is preliminary data.</text>
</comment>
<gene>
    <name evidence="2" type="ORF">TR69_WS6001001324</name>
</gene>
<sequence length="164" mass="18341">MEHTEISKQDALAFLQSQFIMNIACVYNGLPVSSVLLFHIDDECNFYFATHRDSIKSRALLSNSNVSLSVWEHNKMLIQADGVAAEITDTNKAIEIIDRLAESTAKGASFWPPLFRIKGDSYIVFAIKPTWMRALDLTRDTMTQEDSPFSTIISSDNETGNSSV</sequence>
<evidence type="ECO:0000313" key="2">
    <source>
        <dbReference type="EMBL" id="KXK26031.1"/>
    </source>
</evidence>
<evidence type="ECO:0000313" key="3">
    <source>
        <dbReference type="Proteomes" id="UP000070457"/>
    </source>
</evidence>
<dbReference type="Proteomes" id="UP000070457">
    <property type="component" value="Unassembled WGS sequence"/>
</dbReference>
<dbReference type="InterPro" id="IPR011576">
    <property type="entry name" value="Pyridox_Oxase_N"/>
</dbReference>
<dbReference type="SUPFAM" id="SSF50475">
    <property type="entry name" value="FMN-binding split barrel"/>
    <property type="match status" value="1"/>
</dbReference>
<evidence type="ECO:0000259" key="1">
    <source>
        <dbReference type="Pfam" id="PF01243"/>
    </source>
</evidence>
<dbReference type="Gene3D" id="2.30.110.10">
    <property type="entry name" value="Electron Transport, Fmn-binding Protein, Chain A"/>
    <property type="match status" value="1"/>
</dbReference>
<reference evidence="2 3" key="1">
    <citation type="submission" date="2015-02" db="EMBL/GenBank/DDBJ databases">
        <title>Improved understanding of the partial-nitritation anammox process through 23 genomes representing the majority of the microbial community.</title>
        <authorList>
            <person name="Speth D.R."/>
            <person name="In T Zandt M."/>
            <person name="Guerrero Cruz S."/>
            <person name="Jetten M.S."/>
            <person name="Dutilh B.E."/>
        </authorList>
    </citation>
    <scope>NUCLEOTIDE SEQUENCE [LARGE SCALE GENOMIC DNA]</scope>
    <source>
        <strain evidence="2">OLB20</strain>
    </source>
</reference>
<protein>
    <submittedName>
        <fullName evidence="2">Pyridoxamine 5'-phosphate oxidase</fullName>
    </submittedName>
</protein>
<dbReference type="InterPro" id="IPR012349">
    <property type="entry name" value="Split_barrel_FMN-bd"/>
</dbReference>
<dbReference type="AlphaFoldDB" id="A0A136LWJ6"/>
<proteinExistence type="predicted"/>
<organism evidence="2 3">
    <name type="scientific">candidate division WS6 bacterium OLB20</name>
    <dbReference type="NCBI Taxonomy" id="1617426"/>
    <lineage>
        <taxon>Bacteria</taxon>
        <taxon>Candidatus Dojkabacteria</taxon>
    </lineage>
</organism>
<dbReference type="EMBL" id="JYNZ01000005">
    <property type="protein sequence ID" value="KXK26031.1"/>
    <property type="molecule type" value="Genomic_DNA"/>
</dbReference>
<name>A0A136LWJ6_9BACT</name>
<dbReference type="Pfam" id="PF01243">
    <property type="entry name" value="PNPOx_N"/>
    <property type="match status" value="1"/>
</dbReference>
<accession>A0A136LWJ6</accession>
<feature type="domain" description="Pyridoxamine 5'-phosphate oxidase N-terminal" evidence="1">
    <location>
        <begin position="10"/>
        <end position="133"/>
    </location>
</feature>